<feature type="region of interest" description="Disordered" evidence="1">
    <location>
        <begin position="1"/>
        <end position="20"/>
    </location>
</feature>
<name>A0A6A5QDZ2_AMPQU</name>
<evidence type="ECO:0000313" key="4">
    <source>
        <dbReference type="Proteomes" id="UP000800096"/>
    </source>
</evidence>
<accession>A0A6A5QDZ2</accession>
<gene>
    <name evidence="3" type="ORF">BDU57DRAFT_344598</name>
</gene>
<dbReference type="Proteomes" id="UP000800096">
    <property type="component" value="Unassembled WGS sequence"/>
</dbReference>
<feature type="region of interest" description="Disordered" evidence="1">
    <location>
        <begin position="161"/>
        <end position="185"/>
    </location>
</feature>
<sequence length="185" mass="20189">MSLDSAPFPPTIPNLRDTAPSPFPTTTYIFGEAAPSPSALPSPLYPRGLPHHVVIILTSTIPTVFTLALVMGIIHCVRRRNKRKLQKQHHADIEKSLVLSRRPILAIDTDVPRANELQRSASGGRLPLTFVASSGLPQMPAAHVRVEERQQPGIFTRKSMLRPGVGGRQKTTIQPPALVHLGDRG</sequence>
<keyword evidence="2" id="KW-1133">Transmembrane helix</keyword>
<keyword evidence="2" id="KW-0812">Transmembrane</keyword>
<feature type="transmembrane region" description="Helical" evidence="2">
    <location>
        <begin position="53"/>
        <end position="77"/>
    </location>
</feature>
<dbReference type="EMBL" id="ML979139">
    <property type="protein sequence ID" value="KAF1913088.1"/>
    <property type="molecule type" value="Genomic_DNA"/>
</dbReference>
<reference evidence="3" key="1">
    <citation type="journal article" date="2020" name="Stud. Mycol.">
        <title>101 Dothideomycetes genomes: a test case for predicting lifestyles and emergence of pathogens.</title>
        <authorList>
            <person name="Haridas S."/>
            <person name="Albert R."/>
            <person name="Binder M."/>
            <person name="Bloem J."/>
            <person name="Labutti K."/>
            <person name="Salamov A."/>
            <person name="Andreopoulos B."/>
            <person name="Baker S."/>
            <person name="Barry K."/>
            <person name="Bills G."/>
            <person name="Bluhm B."/>
            <person name="Cannon C."/>
            <person name="Castanera R."/>
            <person name="Culley D."/>
            <person name="Daum C."/>
            <person name="Ezra D."/>
            <person name="Gonzalez J."/>
            <person name="Henrissat B."/>
            <person name="Kuo A."/>
            <person name="Liang C."/>
            <person name="Lipzen A."/>
            <person name="Lutzoni F."/>
            <person name="Magnuson J."/>
            <person name="Mondo S."/>
            <person name="Nolan M."/>
            <person name="Ohm R."/>
            <person name="Pangilinan J."/>
            <person name="Park H.-J."/>
            <person name="Ramirez L."/>
            <person name="Alfaro M."/>
            <person name="Sun H."/>
            <person name="Tritt A."/>
            <person name="Yoshinaga Y."/>
            <person name="Zwiers L.-H."/>
            <person name="Turgeon B."/>
            <person name="Goodwin S."/>
            <person name="Spatafora J."/>
            <person name="Crous P."/>
            <person name="Grigoriev I."/>
        </authorList>
    </citation>
    <scope>NUCLEOTIDE SEQUENCE</scope>
    <source>
        <strain evidence="3">HMLAC05119</strain>
    </source>
</reference>
<keyword evidence="4" id="KW-1185">Reference proteome</keyword>
<organism evidence="3 4">
    <name type="scientific">Ampelomyces quisqualis</name>
    <name type="common">Powdery mildew agent</name>
    <dbReference type="NCBI Taxonomy" id="50730"/>
    <lineage>
        <taxon>Eukaryota</taxon>
        <taxon>Fungi</taxon>
        <taxon>Dikarya</taxon>
        <taxon>Ascomycota</taxon>
        <taxon>Pezizomycotina</taxon>
        <taxon>Dothideomycetes</taxon>
        <taxon>Pleosporomycetidae</taxon>
        <taxon>Pleosporales</taxon>
        <taxon>Pleosporineae</taxon>
        <taxon>Phaeosphaeriaceae</taxon>
        <taxon>Ampelomyces</taxon>
    </lineage>
</organism>
<keyword evidence="2" id="KW-0472">Membrane</keyword>
<protein>
    <submittedName>
        <fullName evidence="3">Uncharacterized protein</fullName>
    </submittedName>
</protein>
<evidence type="ECO:0000256" key="1">
    <source>
        <dbReference type="SAM" id="MobiDB-lite"/>
    </source>
</evidence>
<proteinExistence type="predicted"/>
<evidence type="ECO:0000313" key="3">
    <source>
        <dbReference type="EMBL" id="KAF1913088.1"/>
    </source>
</evidence>
<dbReference type="OrthoDB" id="3801234at2759"/>
<evidence type="ECO:0000256" key="2">
    <source>
        <dbReference type="SAM" id="Phobius"/>
    </source>
</evidence>
<dbReference type="AlphaFoldDB" id="A0A6A5QDZ2"/>